<feature type="binding site" description="axial binding residue" evidence="6">
    <location>
        <position position="549"/>
    </location>
    <ligand>
        <name>heme</name>
        <dbReference type="ChEBI" id="CHEBI:30413"/>
    </ligand>
    <ligandPart>
        <name>Fe</name>
        <dbReference type="ChEBI" id="CHEBI:18248"/>
    </ligandPart>
</feature>
<reference evidence="9 10" key="1">
    <citation type="submission" date="2015-09" db="EMBL/GenBank/DDBJ databases">
        <title>Host preference determinants of Valsa canker pathogens revealed by comparative genomics.</title>
        <authorList>
            <person name="Yin Z."/>
            <person name="Huang L."/>
        </authorList>
    </citation>
    <scope>NUCLEOTIDE SEQUENCE [LARGE SCALE GENOMIC DNA]</scope>
    <source>
        <strain evidence="9 10">SXYLt</strain>
    </source>
</reference>
<comment type="similarity">
    <text evidence="2 7">Belongs to the cytochrome P450 family.</text>
</comment>
<evidence type="ECO:0000256" key="2">
    <source>
        <dbReference type="ARBA" id="ARBA00010617"/>
    </source>
</evidence>
<evidence type="ECO:0000256" key="7">
    <source>
        <dbReference type="RuleBase" id="RU000461"/>
    </source>
</evidence>
<dbReference type="PANTHER" id="PTHR24305:SF232">
    <property type="entry name" value="P450, PUTATIVE (EUROFUNG)-RELATED"/>
    <property type="match status" value="1"/>
</dbReference>
<dbReference type="InterPro" id="IPR001128">
    <property type="entry name" value="Cyt_P450"/>
</dbReference>
<keyword evidence="8" id="KW-0472">Membrane</keyword>
<sequence>MPAYVDSIELQPSLPVLLVIGGFLLILLYRLLLPRPLPGIPYNTSAARSILGDLPAMASHISRTQGDFITYVSETVTTLNSPLVQVFVRPLRPGGNRPTLVLADAQEAQDALLRHSRELDRSSSMGDLVWGLLPEHHIHLPTEGARFKAQRRLIQDLMTPKFLNEVAGPLVYRSTEVMIDLWRVKCRVAEGRPFEAGLDIGQAVLDTTMAFIFGEVFRVQHSATRRDLKALEASLHAKGGDSLSVYRNAGSKDEPIQFPRGTVDEVLQAVLDLTATVSDMHNNPLPRLMWAYVLRKPRIRRARKIKDECFRRELSLAVGRMEKAGAAGAAESTVGSAADHIVTREKILAEKQKREPNYLSGVMVDEIFGLVYAGHETTSTTISWGIKFLADNPAVQDKLRHALRSSFGAAGPTFEAIINTQIPYLEAVLEEILRRAGTTPIVDRLALVDTEILGHRVPKGTVVTFLSTGPSMWSPAFPIDEAQRSATSRARSDKDKFWDPDDIGAFKPERWLFTKDKADVLGESDLEADIEFDGNAGPQLVFGLGPRGCFGKKLAYLQMRIMISLVVSNFELLRCPAHLSGYKGQMVGARKPTQCYVVLRELNTQSNL</sequence>
<dbReference type="STRING" id="1230097.A0A423WYW9"/>
<organism evidence="9 10">
    <name type="scientific">Cytospora leucostoma</name>
    <dbReference type="NCBI Taxonomy" id="1230097"/>
    <lineage>
        <taxon>Eukaryota</taxon>
        <taxon>Fungi</taxon>
        <taxon>Dikarya</taxon>
        <taxon>Ascomycota</taxon>
        <taxon>Pezizomycotina</taxon>
        <taxon>Sordariomycetes</taxon>
        <taxon>Sordariomycetidae</taxon>
        <taxon>Diaporthales</taxon>
        <taxon>Cytosporaceae</taxon>
        <taxon>Cytospora</taxon>
    </lineage>
</organism>
<keyword evidence="7" id="KW-0503">Monooxygenase</keyword>
<dbReference type="Gene3D" id="1.10.630.10">
    <property type="entry name" value="Cytochrome P450"/>
    <property type="match status" value="1"/>
</dbReference>
<dbReference type="InterPro" id="IPR036396">
    <property type="entry name" value="Cyt_P450_sf"/>
</dbReference>
<dbReference type="InParanoid" id="A0A423WYW9"/>
<protein>
    <submittedName>
        <fullName evidence="9">Uncharacterized protein</fullName>
    </submittedName>
</protein>
<keyword evidence="5 6" id="KW-0408">Iron</keyword>
<name>A0A423WYW9_9PEZI</name>
<dbReference type="Pfam" id="PF00067">
    <property type="entry name" value="p450"/>
    <property type="match status" value="2"/>
</dbReference>
<evidence type="ECO:0000256" key="6">
    <source>
        <dbReference type="PIRSR" id="PIRSR602401-1"/>
    </source>
</evidence>
<proteinExistence type="inferred from homology"/>
<gene>
    <name evidence="9" type="ORF">VPNG_06417</name>
</gene>
<evidence type="ECO:0000256" key="3">
    <source>
        <dbReference type="ARBA" id="ARBA00022617"/>
    </source>
</evidence>
<keyword evidence="4 6" id="KW-0479">Metal-binding</keyword>
<dbReference type="GO" id="GO:0005506">
    <property type="term" value="F:iron ion binding"/>
    <property type="evidence" value="ECO:0007669"/>
    <property type="project" value="InterPro"/>
</dbReference>
<dbReference type="OrthoDB" id="1470350at2759"/>
<dbReference type="PANTHER" id="PTHR24305">
    <property type="entry name" value="CYTOCHROME P450"/>
    <property type="match status" value="1"/>
</dbReference>
<keyword evidence="8" id="KW-1133">Transmembrane helix</keyword>
<evidence type="ECO:0000256" key="8">
    <source>
        <dbReference type="SAM" id="Phobius"/>
    </source>
</evidence>
<evidence type="ECO:0000256" key="4">
    <source>
        <dbReference type="ARBA" id="ARBA00022723"/>
    </source>
</evidence>
<accession>A0A423WYW9</accession>
<dbReference type="GO" id="GO:0016705">
    <property type="term" value="F:oxidoreductase activity, acting on paired donors, with incorporation or reduction of molecular oxygen"/>
    <property type="evidence" value="ECO:0007669"/>
    <property type="project" value="InterPro"/>
</dbReference>
<dbReference type="PRINTS" id="PR00385">
    <property type="entry name" value="P450"/>
</dbReference>
<dbReference type="InterPro" id="IPR050121">
    <property type="entry name" value="Cytochrome_P450_monoxygenase"/>
</dbReference>
<keyword evidence="7" id="KW-0560">Oxidoreductase</keyword>
<keyword evidence="3 6" id="KW-0349">Heme</keyword>
<evidence type="ECO:0000256" key="5">
    <source>
        <dbReference type="ARBA" id="ARBA00023004"/>
    </source>
</evidence>
<comment type="cofactor">
    <cofactor evidence="1 6">
        <name>heme</name>
        <dbReference type="ChEBI" id="CHEBI:30413"/>
    </cofactor>
</comment>
<dbReference type="PRINTS" id="PR00463">
    <property type="entry name" value="EP450I"/>
</dbReference>
<dbReference type="GO" id="GO:0004497">
    <property type="term" value="F:monooxygenase activity"/>
    <property type="evidence" value="ECO:0007669"/>
    <property type="project" value="UniProtKB-KW"/>
</dbReference>
<evidence type="ECO:0000313" key="9">
    <source>
        <dbReference type="EMBL" id="ROW08719.1"/>
    </source>
</evidence>
<dbReference type="AlphaFoldDB" id="A0A423WYW9"/>
<evidence type="ECO:0000313" key="10">
    <source>
        <dbReference type="Proteomes" id="UP000285146"/>
    </source>
</evidence>
<dbReference type="GO" id="GO:0020037">
    <property type="term" value="F:heme binding"/>
    <property type="evidence" value="ECO:0007669"/>
    <property type="project" value="InterPro"/>
</dbReference>
<keyword evidence="10" id="KW-1185">Reference proteome</keyword>
<dbReference type="Proteomes" id="UP000285146">
    <property type="component" value="Unassembled WGS sequence"/>
</dbReference>
<dbReference type="SUPFAM" id="SSF48264">
    <property type="entry name" value="Cytochrome P450"/>
    <property type="match status" value="1"/>
</dbReference>
<comment type="caution">
    <text evidence="9">The sequence shown here is derived from an EMBL/GenBank/DDBJ whole genome shotgun (WGS) entry which is preliminary data.</text>
</comment>
<dbReference type="InterPro" id="IPR002401">
    <property type="entry name" value="Cyt_P450_E_grp-I"/>
</dbReference>
<dbReference type="EMBL" id="LKEB01000033">
    <property type="protein sequence ID" value="ROW08719.1"/>
    <property type="molecule type" value="Genomic_DNA"/>
</dbReference>
<feature type="transmembrane region" description="Helical" evidence="8">
    <location>
        <begin position="12"/>
        <end position="32"/>
    </location>
</feature>
<keyword evidence="8" id="KW-0812">Transmembrane</keyword>
<dbReference type="PROSITE" id="PS00086">
    <property type="entry name" value="CYTOCHROME_P450"/>
    <property type="match status" value="1"/>
</dbReference>
<dbReference type="InterPro" id="IPR017972">
    <property type="entry name" value="Cyt_P450_CS"/>
</dbReference>
<evidence type="ECO:0000256" key="1">
    <source>
        <dbReference type="ARBA" id="ARBA00001971"/>
    </source>
</evidence>